<evidence type="ECO:0000256" key="1">
    <source>
        <dbReference type="SAM" id="Phobius"/>
    </source>
</evidence>
<reference evidence="2 3" key="1">
    <citation type="submission" date="2017-11" db="EMBL/GenBank/DDBJ databases">
        <title>Genomic Encyclopedia of Archaeal and Bacterial Type Strains, Phase II (KMG-II): From Individual Species to Whole Genera.</title>
        <authorList>
            <person name="Goeker M."/>
        </authorList>
    </citation>
    <scope>NUCLEOTIDE SEQUENCE [LARGE SCALE GENOMIC DNA]</scope>
    <source>
        <strain evidence="2 3">DSM 25478</strain>
    </source>
</reference>
<organism evidence="2 3">
    <name type="scientific">Sediminihabitans luteus</name>
    <dbReference type="NCBI Taxonomy" id="1138585"/>
    <lineage>
        <taxon>Bacteria</taxon>
        <taxon>Bacillati</taxon>
        <taxon>Actinomycetota</taxon>
        <taxon>Actinomycetes</taxon>
        <taxon>Micrococcales</taxon>
        <taxon>Cellulomonadaceae</taxon>
        <taxon>Sediminihabitans</taxon>
    </lineage>
</organism>
<evidence type="ECO:0000313" key="3">
    <source>
        <dbReference type="Proteomes" id="UP000231693"/>
    </source>
</evidence>
<comment type="caution">
    <text evidence="2">The sequence shown here is derived from an EMBL/GenBank/DDBJ whole genome shotgun (WGS) entry which is preliminary data.</text>
</comment>
<accession>A0A2M9D1E7</accession>
<keyword evidence="1" id="KW-1133">Transmembrane helix</keyword>
<name>A0A2M9D1E7_9CELL</name>
<sequence length="137" mass="14882">MGMTRAVGDERVLAGETMHQEELRRSRRLARTWMILAIAPLALGTAFGLSFLWTADVEDQVREEAMTALEAGAPPGVEIVGSISYGIEDGDDDYVAHVANGVRGETEVLWRVAVDTGEATCADLPVRWLFFDDGLTG</sequence>
<dbReference type="Proteomes" id="UP000231693">
    <property type="component" value="Unassembled WGS sequence"/>
</dbReference>
<protein>
    <submittedName>
        <fullName evidence="2">Uncharacterized protein</fullName>
    </submittedName>
</protein>
<dbReference type="EMBL" id="PGFE01000001">
    <property type="protein sequence ID" value="PJJ77967.1"/>
    <property type="molecule type" value="Genomic_DNA"/>
</dbReference>
<feature type="transmembrane region" description="Helical" evidence="1">
    <location>
        <begin position="33"/>
        <end position="53"/>
    </location>
</feature>
<evidence type="ECO:0000313" key="2">
    <source>
        <dbReference type="EMBL" id="PJJ77967.1"/>
    </source>
</evidence>
<keyword evidence="3" id="KW-1185">Reference proteome</keyword>
<keyword evidence="1" id="KW-0472">Membrane</keyword>
<proteinExistence type="predicted"/>
<gene>
    <name evidence="2" type="ORF">CLV28_1194</name>
</gene>
<keyword evidence="1" id="KW-0812">Transmembrane</keyword>
<dbReference type="AlphaFoldDB" id="A0A2M9D1E7"/>